<sequence>MATIGLSGGAALEAKLAEIAKKVGEGGTLRVGFLEGATYPDGTPVPYVAAIQEFGDPGHNLPARPFFRSMIADKSGKWGAALGKIAVSTDYDIDQTLGQMGEGIKGQLQGSIQQLTSPPLAPSTVAAKGFDKPLIDTGHMIQSVDYEVDT</sequence>
<protein>
    <submittedName>
        <fullName evidence="1">Uncharacterized protein</fullName>
    </submittedName>
</protein>
<organism evidence="1 2">
    <name type="scientific">Bordetella genomosp. 11</name>
    <dbReference type="NCBI Taxonomy" id="1416808"/>
    <lineage>
        <taxon>Bacteria</taxon>
        <taxon>Pseudomonadati</taxon>
        <taxon>Pseudomonadota</taxon>
        <taxon>Betaproteobacteria</taxon>
        <taxon>Burkholderiales</taxon>
        <taxon>Alcaligenaceae</taxon>
        <taxon>Bordetella</taxon>
    </lineage>
</organism>
<evidence type="ECO:0000313" key="1">
    <source>
        <dbReference type="EMBL" id="OZI59942.1"/>
    </source>
</evidence>
<evidence type="ECO:0000313" key="2">
    <source>
        <dbReference type="Proteomes" id="UP000215767"/>
    </source>
</evidence>
<comment type="caution">
    <text evidence="1">The sequence shown here is derived from an EMBL/GenBank/DDBJ whole genome shotgun (WGS) entry which is preliminary data.</text>
</comment>
<accession>A0A261UET7</accession>
<gene>
    <name evidence="1" type="ORF">CAL28_10675</name>
</gene>
<dbReference type="AlphaFoldDB" id="A0A261UET7"/>
<dbReference type="RefSeq" id="WP_094841362.1">
    <property type="nucleotide sequence ID" value="NZ_NEVS01000004.1"/>
</dbReference>
<dbReference type="Proteomes" id="UP000215767">
    <property type="component" value="Unassembled WGS sequence"/>
</dbReference>
<dbReference type="OrthoDB" id="8160844at2"/>
<dbReference type="EMBL" id="NEVS01000004">
    <property type="protein sequence ID" value="OZI59942.1"/>
    <property type="molecule type" value="Genomic_DNA"/>
</dbReference>
<name>A0A261UET7_9BORD</name>
<proteinExistence type="predicted"/>
<keyword evidence="2" id="KW-1185">Reference proteome</keyword>
<reference evidence="2" key="1">
    <citation type="submission" date="2017-05" db="EMBL/GenBank/DDBJ databases">
        <title>Complete and WGS of Bordetella genogroups.</title>
        <authorList>
            <person name="Spilker T."/>
            <person name="Lipuma J."/>
        </authorList>
    </citation>
    <scope>NUCLEOTIDE SEQUENCE [LARGE SCALE GENOMIC DNA]</scope>
    <source>
        <strain evidence="2">AU8856</strain>
    </source>
</reference>